<accession>A0A069RG73</accession>
<feature type="active site" description="Tele-phosphohistidine intermediate" evidence="2">
    <location>
        <position position="11"/>
    </location>
</feature>
<organism evidence="4 5">
    <name type="scientific">Peptoclostridium litorale DSM 5388</name>
    <dbReference type="NCBI Taxonomy" id="1121324"/>
    <lineage>
        <taxon>Bacteria</taxon>
        <taxon>Bacillati</taxon>
        <taxon>Bacillota</taxon>
        <taxon>Clostridia</taxon>
        <taxon>Peptostreptococcales</taxon>
        <taxon>Peptoclostridiaceae</taxon>
        <taxon>Peptoclostridium</taxon>
    </lineage>
</organism>
<dbReference type="InterPro" id="IPR051695">
    <property type="entry name" value="Phosphoglycerate_Mutase"/>
</dbReference>
<sequence length="205" mass="23605">MKLNKFFIVRHGQTEWNIQKKTQGQQNSSLAEIGIEQTQKLAKRLQSFDVDYIYSSDLGRTIETSNIISSHLDKEIMLDKGLREINFGDWEGLTINAIREKYSDIYKVWRTKPQEAQIPGAENLLQARKRIMDCISNINEQHDNANILLVSHGMIIKILLVSLLGAELSNIYKIKQGNTSLNVIEYRDYGPVIMRVNDTTHLEEK</sequence>
<comment type="caution">
    <text evidence="4">The sequence shown here is derived from an EMBL/GenBank/DDBJ whole genome shotgun (WGS) entry which is preliminary data.</text>
</comment>
<name>A0A069RG73_PEPLI</name>
<dbReference type="InterPro" id="IPR029033">
    <property type="entry name" value="His_PPase_superfam"/>
</dbReference>
<keyword evidence="1 4" id="KW-0378">Hydrolase</keyword>
<feature type="binding site" evidence="3">
    <location>
        <begin position="10"/>
        <end position="17"/>
    </location>
    <ligand>
        <name>substrate</name>
    </ligand>
</feature>
<dbReference type="PANTHER" id="PTHR46517:SF1">
    <property type="entry name" value="FRUCTOSE-2,6-BISPHOSPHATASE TIGAR"/>
    <property type="match status" value="1"/>
</dbReference>
<evidence type="ECO:0000256" key="1">
    <source>
        <dbReference type="ARBA" id="ARBA00022801"/>
    </source>
</evidence>
<dbReference type="Gene3D" id="3.40.50.1240">
    <property type="entry name" value="Phosphoglycerate mutase-like"/>
    <property type="match status" value="1"/>
</dbReference>
<dbReference type="PROSITE" id="PS00175">
    <property type="entry name" value="PG_MUTASE"/>
    <property type="match status" value="1"/>
</dbReference>
<dbReference type="SMART" id="SM00855">
    <property type="entry name" value="PGAM"/>
    <property type="match status" value="1"/>
</dbReference>
<dbReference type="STRING" id="1121324.CLIT_11c01790"/>
<dbReference type="SUPFAM" id="SSF53254">
    <property type="entry name" value="Phosphoglycerate mutase-like"/>
    <property type="match status" value="1"/>
</dbReference>
<dbReference type="Pfam" id="PF00300">
    <property type="entry name" value="His_Phos_1"/>
    <property type="match status" value="1"/>
</dbReference>
<dbReference type="AlphaFoldDB" id="A0A069RG73"/>
<keyword evidence="5" id="KW-1185">Reference proteome</keyword>
<dbReference type="GO" id="GO:0043456">
    <property type="term" value="P:regulation of pentose-phosphate shunt"/>
    <property type="evidence" value="ECO:0007669"/>
    <property type="project" value="TreeGrafter"/>
</dbReference>
<dbReference type="PANTHER" id="PTHR46517">
    <property type="entry name" value="FRUCTOSE-2,6-BISPHOSPHATASE TIGAR"/>
    <property type="match status" value="1"/>
</dbReference>
<dbReference type="GO" id="GO:0045820">
    <property type="term" value="P:negative regulation of glycolytic process"/>
    <property type="evidence" value="ECO:0007669"/>
    <property type="project" value="TreeGrafter"/>
</dbReference>
<feature type="binding site" evidence="3">
    <location>
        <position position="60"/>
    </location>
    <ligand>
        <name>substrate</name>
    </ligand>
</feature>
<evidence type="ECO:0000313" key="5">
    <source>
        <dbReference type="Proteomes" id="UP000027946"/>
    </source>
</evidence>
<gene>
    <name evidence="4" type="primary">pspA1</name>
    <name evidence="4" type="ORF">CLIT_11c01790</name>
</gene>
<evidence type="ECO:0000256" key="3">
    <source>
        <dbReference type="PIRSR" id="PIRSR613078-2"/>
    </source>
</evidence>
<evidence type="ECO:0000256" key="2">
    <source>
        <dbReference type="PIRSR" id="PIRSR613078-1"/>
    </source>
</evidence>
<dbReference type="PIRSF" id="PIRSF000709">
    <property type="entry name" value="6PFK_2-Ptase"/>
    <property type="match status" value="1"/>
</dbReference>
<protein>
    <submittedName>
        <fullName evidence="4">Phosphoserine phosphatase 1</fullName>
        <ecNumber evidence="4">3.1.3.3</ecNumber>
    </submittedName>
</protein>
<dbReference type="Proteomes" id="UP000027946">
    <property type="component" value="Unassembled WGS sequence"/>
</dbReference>
<dbReference type="eggNOG" id="COG0406">
    <property type="taxonomic scope" value="Bacteria"/>
</dbReference>
<proteinExistence type="predicted"/>
<dbReference type="InterPro" id="IPR013078">
    <property type="entry name" value="His_Pase_superF_clade-1"/>
</dbReference>
<dbReference type="EMBL" id="JJMM01000011">
    <property type="protein sequence ID" value="KDR95150.1"/>
    <property type="molecule type" value="Genomic_DNA"/>
</dbReference>
<dbReference type="InterPro" id="IPR001345">
    <property type="entry name" value="PG/BPGM_mutase_AS"/>
</dbReference>
<evidence type="ECO:0000313" key="4">
    <source>
        <dbReference type="EMBL" id="KDR95150.1"/>
    </source>
</evidence>
<dbReference type="GO" id="GO:0005829">
    <property type="term" value="C:cytosol"/>
    <property type="evidence" value="ECO:0007669"/>
    <property type="project" value="TreeGrafter"/>
</dbReference>
<dbReference type="EC" id="3.1.3.3" evidence="4"/>
<feature type="active site" description="Proton donor/acceptor" evidence="2">
    <location>
        <position position="84"/>
    </location>
</feature>
<dbReference type="CDD" id="cd07067">
    <property type="entry name" value="HP_PGM_like"/>
    <property type="match status" value="1"/>
</dbReference>
<dbReference type="GO" id="GO:0004331">
    <property type="term" value="F:fructose-2,6-bisphosphate 2-phosphatase activity"/>
    <property type="evidence" value="ECO:0007669"/>
    <property type="project" value="TreeGrafter"/>
</dbReference>
<reference evidence="4 5" key="1">
    <citation type="submission" date="2014-03" db="EMBL/GenBank/DDBJ databases">
        <title>Genome sequence of Clostridium litorale W6, DSM 5388.</title>
        <authorList>
            <person name="Poehlein A."/>
            <person name="Jagirdar A."/>
            <person name="Khonsari B."/>
            <person name="Chibani C.M."/>
            <person name="Gutierrez Gutierrez D.A."/>
            <person name="Davydova E."/>
            <person name="Alghaithi H.S."/>
            <person name="Nair K.P."/>
            <person name="Dhamotharan K."/>
            <person name="Chandran L."/>
            <person name="G W."/>
            <person name="Daniel R."/>
        </authorList>
    </citation>
    <scope>NUCLEOTIDE SEQUENCE [LARGE SCALE GENOMIC DNA]</scope>
    <source>
        <strain evidence="4 5">W6</strain>
    </source>
</reference>